<organism evidence="2 3">
    <name type="scientific">Rotaria socialis</name>
    <dbReference type="NCBI Taxonomy" id="392032"/>
    <lineage>
        <taxon>Eukaryota</taxon>
        <taxon>Metazoa</taxon>
        <taxon>Spiralia</taxon>
        <taxon>Gnathifera</taxon>
        <taxon>Rotifera</taxon>
        <taxon>Eurotatoria</taxon>
        <taxon>Bdelloidea</taxon>
        <taxon>Philodinida</taxon>
        <taxon>Philodinidae</taxon>
        <taxon>Rotaria</taxon>
    </lineage>
</organism>
<comment type="caution">
    <text evidence="2">The sequence shown here is derived from an EMBL/GenBank/DDBJ whole genome shotgun (WGS) entry which is preliminary data.</text>
</comment>
<evidence type="ECO:0000313" key="2">
    <source>
        <dbReference type="EMBL" id="CAF5130971.1"/>
    </source>
</evidence>
<reference evidence="2" key="1">
    <citation type="submission" date="2021-02" db="EMBL/GenBank/DDBJ databases">
        <authorList>
            <person name="Nowell W R."/>
        </authorList>
    </citation>
    <scope>NUCLEOTIDE SEQUENCE</scope>
</reference>
<dbReference type="Proteomes" id="UP000663848">
    <property type="component" value="Unassembled WGS sequence"/>
</dbReference>
<gene>
    <name evidence="2" type="ORF">QYT958_LOCUS46809</name>
</gene>
<proteinExistence type="predicted"/>
<feature type="region of interest" description="Disordered" evidence="1">
    <location>
        <begin position="1"/>
        <end position="34"/>
    </location>
</feature>
<sequence length="80" mass="8730">TDSSPVPSPLEITTATTTTTIKSPSSSSSKKQTATSINATISLMELMELSGENLLSSVYAMEFPTDLYEFWKFCSNLKKN</sequence>
<dbReference type="EMBL" id="CAJOBR010084959">
    <property type="protein sequence ID" value="CAF5130971.1"/>
    <property type="molecule type" value="Genomic_DNA"/>
</dbReference>
<accession>A0A822FK43</accession>
<protein>
    <submittedName>
        <fullName evidence="2">Uncharacterized protein</fullName>
    </submittedName>
</protein>
<dbReference type="AlphaFoldDB" id="A0A822FK43"/>
<feature type="non-terminal residue" evidence="2">
    <location>
        <position position="1"/>
    </location>
</feature>
<evidence type="ECO:0000256" key="1">
    <source>
        <dbReference type="SAM" id="MobiDB-lite"/>
    </source>
</evidence>
<evidence type="ECO:0000313" key="3">
    <source>
        <dbReference type="Proteomes" id="UP000663848"/>
    </source>
</evidence>
<name>A0A822FK43_9BILA</name>
<feature type="compositionally biased region" description="Low complexity" evidence="1">
    <location>
        <begin position="12"/>
        <end position="34"/>
    </location>
</feature>
<feature type="non-terminal residue" evidence="2">
    <location>
        <position position="80"/>
    </location>
</feature>